<evidence type="ECO:0000259" key="4">
    <source>
        <dbReference type="Pfam" id="PF09985"/>
    </source>
</evidence>
<dbReference type="SUPFAM" id="SSF48208">
    <property type="entry name" value="Six-hairpin glycosidases"/>
    <property type="match status" value="1"/>
</dbReference>
<feature type="domain" description="GH15-like" evidence="2">
    <location>
        <begin position="358"/>
        <end position="666"/>
    </location>
</feature>
<dbReference type="GO" id="GO:0030246">
    <property type="term" value="F:carbohydrate binding"/>
    <property type="evidence" value="ECO:0007669"/>
    <property type="project" value="InterPro"/>
</dbReference>
<dbReference type="Pfam" id="PF09137">
    <property type="entry name" value="Glucodextran_N"/>
    <property type="match status" value="1"/>
</dbReference>
<comment type="caution">
    <text evidence="5">The sequence shown here is derived from an EMBL/GenBank/DDBJ whole genome shotgun (WGS) entry which is preliminary data.</text>
</comment>
<dbReference type="GO" id="GO:0004553">
    <property type="term" value="F:hydrolase activity, hydrolyzing O-glycosyl compounds"/>
    <property type="evidence" value="ECO:0007669"/>
    <property type="project" value="TreeGrafter"/>
</dbReference>
<feature type="domain" description="Glucodextranase-like C-terminal" evidence="4">
    <location>
        <begin position="905"/>
        <end position="1121"/>
    </location>
</feature>
<organism evidence="5 6">
    <name type="scientific">Lapillicoccus jejuensis</name>
    <dbReference type="NCBI Taxonomy" id="402171"/>
    <lineage>
        <taxon>Bacteria</taxon>
        <taxon>Bacillati</taxon>
        <taxon>Actinomycetota</taxon>
        <taxon>Actinomycetes</taxon>
        <taxon>Micrococcales</taxon>
        <taxon>Intrasporangiaceae</taxon>
        <taxon>Lapillicoccus</taxon>
    </lineage>
</organism>
<evidence type="ECO:0000259" key="3">
    <source>
        <dbReference type="Pfam" id="PF09137"/>
    </source>
</evidence>
<dbReference type="OrthoDB" id="9806081at2"/>
<dbReference type="GO" id="GO:0016757">
    <property type="term" value="F:glycosyltransferase activity"/>
    <property type="evidence" value="ECO:0007669"/>
    <property type="project" value="UniProtKB-ARBA"/>
</dbReference>
<dbReference type="InterPro" id="IPR015220">
    <property type="entry name" value="Glucodextranase_N"/>
</dbReference>
<proteinExistence type="predicted"/>
<dbReference type="Gene3D" id="2.60.40.1190">
    <property type="match status" value="1"/>
</dbReference>
<protein>
    <submittedName>
        <fullName evidence="5">Glucan 1,4-alpha-glucosidase</fullName>
    </submittedName>
</protein>
<dbReference type="Pfam" id="PF00723">
    <property type="entry name" value="Glyco_hydro_15"/>
    <property type="match status" value="1"/>
</dbReference>
<dbReference type="SUPFAM" id="SSF74650">
    <property type="entry name" value="Galactose mutarotase-like"/>
    <property type="match status" value="1"/>
</dbReference>
<feature type="domain" description="Glucodextranase N-terminal" evidence="3">
    <location>
        <begin position="58"/>
        <end position="338"/>
    </location>
</feature>
<evidence type="ECO:0000256" key="1">
    <source>
        <dbReference type="SAM" id="SignalP"/>
    </source>
</evidence>
<feature type="chain" id="PRO_5021867146" evidence="1">
    <location>
        <begin position="43"/>
        <end position="1134"/>
    </location>
</feature>
<dbReference type="AlphaFoldDB" id="A0A542E6M7"/>
<dbReference type="InterPro" id="IPR011013">
    <property type="entry name" value="Gal_mutarotase_sf_dom"/>
</dbReference>
<sequence length="1134" mass="116691">MRPVRHTSRATQRSVALRRPLLIPVAAAAALVAAVPALPAVAAPATPASPTSTDAVTGGPGAMSHFGLSRKDCLGTAANRTSKVWYTVANGVLSDVYSPTIDNTNVETLQLAVTDGSTFTDLQSRDATYTVRTTDKAGMACEVTSRAKSGKWTLVTEYVTDPARDAVVMKVHLLTRTPGLQVYVRYDASVNGNGGGGDATTQNGGADDASVDGATTALVSRDLSTASQAANRDYATPLYGVLRADRPFTQAQSGFVGTASDGLTQLDADHRLTSTATTATAGNVVQTARLDLGGSGTATLALGYAPKRNAAIAVAGASATAPFASTRSAYEDTWTAYDAPLRKPPRTLPGLTPAASERAAQAYWLSVNVLKASEDKTFPGAVAASLSSPWGQAVAAGTKVNGQPVYFGSYREIFARDLYEAFTGFLAAGDVATAQASTRFLFERQQLADGRMPRNSLPNGQVAPDTGGDQLDETSYPILMALQSGLAGDATLYRDHIKKAADFVVAHGPSFGNERWEEQSGYSPSTIAAEIAGLVAAGRIADVQGDHAAARVYRATADHYQRSIKGWTVTSTGPYATGRYFIRLSKNGNPDEAVTYNLGNGSVDADQRSIIDQGFLELPRLGVLPAGDPDVRASLKVVDQVIRRDTPTGTGFYRYGTDAAGSEDGYGDCWTADPTDCPVDGQPWPTTGKGSGHLWPVLGGERAEHLLATGNAPAASSLLRTMDRQASGVGLVPEQTWEDPAVAASPYGTDPTLASIGFEPGKPAGSAAPLTWAQAQEVRLVQSLAQGRLVEQPKDVAARYAVGSVPTVPVTVTAPATADSATTGITGTAPANARVDVAATATDSGGTTTLVTVRAGADGTWSATIPTPTGTTVVTATVTTGGATGATGFAQATVVSSYVSGTVVQQVTDPTGDDDGPGTYAYPTASAFHPGAYDLTGWRVVDSGDTVVLQTTLADLTPTFGSALGAQLLDVYVHTPDGAPTSTSAAFPSRNYSIAPADAWSQRIEVQGFAPPVWVDATGASKGTATVVASQPARTITISLPKASLGGTPGPGWSFAVVLAGQDGFSSDQARAFTPTPGDYSFGVCQPGGTSPICALDPSTVPKAMDVLTPPGVDQASELDPTAPPVEIAGVPVG</sequence>
<dbReference type="InterPro" id="IPR008928">
    <property type="entry name" value="6-hairpin_glycosidase_sf"/>
</dbReference>
<dbReference type="PANTHER" id="PTHR31616:SF0">
    <property type="entry name" value="GLUCAN 1,4-ALPHA-GLUCOSIDASE"/>
    <property type="match status" value="1"/>
</dbReference>
<name>A0A542E6M7_9MICO</name>
<keyword evidence="6" id="KW-1185">Reference proteome</keyword>
<reference evidence="5 6" key="1">
    <citation type="submission" date="2019-06" db="EMBL/GenBank/DDBJ databases">
        <title>Sequencing the genomes of 1000 actinobacteria strains.</title>
        <authorList>
            <person name="Klenk H.-P."/>
        </authorList>
    </citation>
    <scope>NUCLEOTIDE SEQUENCE [LARGE SCALE GENOMIC DNA]</scope>
    <source>
        <strain evidence="5 6">DSM 18607</strain>
    </source>
</reference>
<dbReference type="SUPFAM" id="SSF49344">
    <property type="entry name" value="CBD9-like"/>
    <property type="match status" value="1"/>
</dbReference>
<keyword evidence="1" id="KW-0732">Signal</keyword>
<dbReference type="Pfam" id="PF09985">
    <property type="entry name" value="Glucodextran_C"/>
    <property type="match status" value="1"/>
</dbReference>
<evidence type="ECO:0000259" key="2">
    <source>
        <dbReference type="Pfam" id="PF00723"/>
    </source>
</evidence>
<dbReference type="InterPro" id="IPR011613">
    <property type="entry name" value="GH15-like"/>
</dbReference>
<gene>
    <name evidence="5" type="ORF">FB458_4108</name>
</gene>
<evidence type="ECO:0000313" key="6">
    <source>
        <dbReference type="Proteomes" id="UP000317893"/>
    </source>
</evidence>
<dbReference type="Gene3D" id="1.50.10.10">
    <property type="match status" value="1"/>
</dbReference>
<dbReference type="EMBL" id="VFMN01000001">
    <property type="protein sequence ID" value="TQJ10964.1"/>
    <property type="molecule type" value="Genomic_DNA"/>
</dbReference>
<dbReference type="CDD" id="cd09626">
    <property type="entry name" value="DOMON_glucodextranase_like"/>
    <property type="match status" value="1"/>
</dbReference>
<dbReference type="InterPro" id="IPR019248">
    <property type="entry name" value="Glucodextran_C"/>
</dbReference>
<evidence type="ECO:0000313" key="5">
    <source>
        <dbReference type="EMBL" id="TQJ10964.1"/>
    </source>
</evidence>
<dbReference type="Gene3D" id="2.70.98.10">
    <property type="match status" value="1"/>
</dbReference>
<dbReference type="InterPro" id="IPR012341">
    <property type="entry name" value="6hp_glycosidase-like_sf"/>
</dbReference>
<feature type="signal peptide" evidence="1">
    <location>
        <begin position="1"/>
        <end position="42"/>
    </location>
</feature>
<dbReference type="GO" id="GO:0005975">
    <property type="term" value="P:carbohydrate metabolic process"/>
    <property type="evidence" value="ECO:0007669"/>
    <property type="project" value="InterPro"/>
</dbReference>
<dbReference type="PANTHER" id="PTHR31616">
    <property type="entry name" value="TREHALASE"/>
    <property type="match status" value="1"/>
</dbReference>
<dbReference type="Proteomes" id="UP000317893">
    <property type="component" value="Unassembled WGS sequence"/>
</dbReference>
<accession>A0A542E6M7</accession>
<dbReference type="InterPro" id="IPR014718">
    <property type="entry name" value="GH-type_carb-bd"/>
</dbReference>